<dbReference type="AlphaFoldDB" id="A0A7L9RSD8"/>
<dbReference type="EMBL" id="CP054719">
    <property type="protein sequence ID" value="QOL19527.1"/>
    <property type="molecule type" value="Genomic_DNA"/>
</dbReference>
<protein>
    <submittedName>
        <fullName evidence="2">Uncharacterized protein</fullName>
    </submittedName>
</protein>
<organism evidence="2 3">
    <name type="scientific">Candidatus Bodocaedibacter vickermanii</name>
    <dbReference type="NCBI Taxonomy" id="2741701"/>
    <lineage>
        <taxon>Bacteria</taxon>
        <taxon>Pseudomonadati</taxon>
        <taxon>Pseudomonadota</taxon>
        <taxon>Alphaproteobacteria</taxon>
        <taxon>Holosporales</taxon>
        <taxon>Candidatus Paracaedibacteraceae</taxon>
        <taxon>Candidatus Bodocaedibacter</taxon>
    </lineage>
</organism>
<keyword evidence="3" id="KW-1185">Reference proteome</keyword>
<evidence type="ECO:0000256" key="1">
    <source>
        <dbReference type="SAM" id="SignalP"/>
    </source>
</evidence>
<gene>
    <name evidence="2" type="ORF">CPBP_00289</name>
</gene>
<evidence type="ECO:0000313" key="3">
    <source>
        <dbReference type="Proteomes" id="UP000594001"/>
    </source>
</evidence>
<name>A0A7L9RSD8_9PROT</name>
<feature type="chain" id="PRO_5032743447" evidence="1">
    <location>
        <begin position="19"/>
        <end position="510"/>
    </location>
</feature>
<evidence type="ECO:0000313" key="2">
    <source>
        <dbReference type="EMBL" id="QOL19527.1"/>
    </source>
</evidence>
<dbReference type="Proteomes" id="UP000594001">
    <property type="component" value="Chromosome"/>
</dbReference>
<reference evidence="2 3" key="1">
    <citation type="submission" date="2020-06" db="EMBL/GenBank/DDBJ databases">
        <title>The endosymbiont of the kinetoplastid Bodo saltans is a Paracaedibacter-like alpha-proteobacterium possessing a putative toxin-antitoxin system.</title>
        <authorList>
            <person name="Midha S."/>
            <person name="Rigden D.J."/>
            <person name="Siozios S."/>
            <person name="Hurst G.D.D."/>
            <person name="Jackson A.P."/>
        </authorList>
    </citation>
    <scope>NUCLEOTIDE SEQUENCE [LARGE SCALE GENOMIC DNA]</scope>
    <source>
        <strain evidence="2">Lake Konstanz</strain>
    </source>
</reference>
<proteinExistence type="predicted"/>
<dbReference type="RefSeq" id="WP_350332279.1">
    <property type="nucleotide sequence ID" value="NZ_CP054719.1"/>
</dbReference>
<sequence length="510" mass="57790">MKLRLALGVVALMAINHAATYGNAFKPIVKTSERTISLDSGYLPAQNSNRGMAGFNTEVLMGLGAAYDAGYSYFQPENSVTRALYYGGFWLASFPIAASTVVTFHEFGHGSRMYSFGEKPVYVHALGECNNYFSEWGALAFNGYFVLPMVGRFGAAARPDLDLDTIEKHYDHLKNYVDLDKAKKYTHYAEKCKELNKKIKDDKKLFEHYKESQKLLKDQQKDYLKKRFSDDEIETFDFFSEDDIGKNNPLSPEATGIIVAGGLNNNVYMAQRIEDAIWFGQGQHMQLTTNYFKDKASTFIQVFEGSFIAYLQGENPSEGISDHNRVVKVWDEHLDIHVSRTELQLYSILSYFLSAQTYMNLYQVYQTWTQGETQVYPAEWKGFRLPNVSLYLTTKGPTYNVRTGYRWDNDLFLIAGAEFVLSGKQQVEGTLGLRKVFPDLGNMYVHAEAVFNQKAVGGTVSIGGTFNKLITAEVGVSYHDNDTFYGERHIPFLWKGSTDIEAWAKIGVQY</sequence>
<keyword evidence="1" id="KW-0732">Signal</keyword>
<dbReference type="KEGG" id="pbal:CPBP_00289"/>
<feature type="signal peptide" evidence="1">
    <location>
        <begin position="1"/>
        <end position="18"/>
    </location>
</feature>
<accession>A0A7L9RSD8</accession>